<gene>
    <name evidence="1" type="ORF">PYW08_008281</name>
</gene>
<dbReference type="Proteomes" id="UP001231649">
    <property type="component" value="Chromosome 21"/>
</dbReference>
<reference evidence="1" key="1">
    <citation type="submission" date="2023-03" db="EMBL/GenBank/DDBJ databases">
        <title>Chromosome-level genomes of two armyworms, Mythimna separata and Mythimna loreyi, provide insights into the biosynthesis and reception of sex pheromones.</title>
        <authorList>
            <person name="Zhao H."/>
        </authorList>
    </citation>
    <scope>NUCLEOTIDE SEQUENCE</scope>
    <source>
        <strain evidence="1">BeijingLab</strain>
    </source>
</reference>
<comment type="caution">
    <text evidence="1">The sequence shown here is derived from an EMBL/GenBank/DDBJ whole genome shotgun (WGS) entry which is preliminary data.</text>
</comment>
<keyword evidence="2" id="KW-1185">Reference proteome</keyword>
<sequence length="102" mass="12065">MEFQDFSTEELLRIRDSFINRIRTFYTYINDLNQQLENGVELTGSLLKELIMRVDKIEPLYTQFDEIATRLEKASTDGRRTLFEDTYFSALATAKDILDRQN</sequence>
<evidence type="ECO:0000313" key="1">
    <source>
        <dbReference type="EMBL" id="KAJ8712977.1"/>
    </source>
</evidence>
<protein>
    <submittedName>
        <fullName evidence="1">Uncharacterized protein</fullName>
    </submittedName>
</protein>
<evidence type="ECO:0000313" key="2">
    <source>
        <dbReference type="Proteomes" id="UP001231649"/>
    </source>
</evidence>
<proteinExistence type="predicted"/>
<dbReference type="EMBL" id="CM056797">
    <property type="protein sequence ID" value="KAJ8712977.1"/>
    <property type="molecule type" value="Genomic_DNA"/>
</dbReference>
<organism evidence="1 2">
    <name type="scientific">Mythimna loreyi</name>
    <dbReference type="NCBI Taxonomy" id="667449"/>
    <lineage>
        <taxon>Eukaryota</taxon>
        <taxon>Metazoa</taxon>
        <taxon>Ecdysozoa</taxon>
        <taxon>Arthropoda</taxon>
        <taxon>Hexapoda</taxon>
        <taxon>Insecta</taxon>
        <taxon>Pterygota</taxon>
        <taxon>Neoptera</taxon>
        <taxon>Endopterygota</taxon>
        <taxon>Lepidoptera</taxon>
        <taxon>Glossata</taxon>
        <taxon>Ditrysia</taxon>
        <taxon>Noctuoidea</taxon>
        <taxon>Noctuidae</taxon>
        <taxon>Noctuinae</taxon>
        <taxon>Hadenini</taxon>
        <taxon>Mythimna</taxon>
    </lineage>
</organism>
<name>A0ACC2QC44_9NEOP</name>
<accession>A0ACC2QC44</accession>